<keyword evidence="2" id="KW-1185">Reference proteome</keyword>
<dbReference type="Proteomes" id="UP000053105">
    <property type="component" value="Unassembled WGS sequence"/>
</dbReference>
<proteinExistence type="predicted"/>
<sequence>MYNDDNIAHVMFQVHGKQVSCLSFEIREEKQWKRRLTLHEQPNISQWKFNYSLVTEHKLVLSFDYHTDAATIVNQSCWLYFGAVEGAKGITRNTGVKVFGIAGTEDVPLLFYGSFYQLRLENSCTVRLSFVIEIKSLLKSLLHNR</sequence>
<dbReference type="AlphaFoldDB" id="A0A0M9ADN9"/>
<protein>
    <submittedName>
        <fullName evidence="1">Uncharacterized protein</fullName>
    </submittedName>
</protein>
<organism evidence="1 2">
    <name type="scientific">Melipona quadrifasciata</name>
    <dbReference type="NCBI Taxonomy" id="166423"/>
    <lineage>
        <taxon>Eukaryota</taxon>
        <taxon>Metazoa</taxon>
        <taxon>Ecdysozoa</taxon>
        <taxon>Arthropoda</taxon>
        <taxon>Hexapoda</taxon>
        <taxon>Insecta</taxon>
        <taxon>Pterygota</taxon>
        <taxon>Neoptera</taxon>
        <taxon>Endopterygota</taxon>
        <taxon>Hymenoptera</taxon>
        <taxon>Apocrita</taxon>
        <taxon>Aculeata</taxon>
        <taxon>Apoidea</taxon>
        <taxon>Anthophila</taxon>
        <taxon>Apidae</taxon>
        <taxon>Melipona</taxon>
    </lineage>
</organism>
<evidence type="ECO:0000313" key="1">
    <source>
        <dbReference type="EMBL" id="KOX81019.1"/>
    </source>
</evidence>
<name>A0A0M9ADN9_9HYME</name>
<accession>A0A0M9ADN9</accession>
<dbReference type="EMBL" id="KQ435693">
    <property type="protein sequence ID" value="KOX81019.1"/>
    <property type="molecule type" value="Genomic_DNA"/>
</dbReference>
<reference evidence="1 2" key="1">
    <citation type="submission" date="2015-07" db="EMBL/GenBank/DDBJ databases">
        <title>The genome of Melipona quadrifasciata.</title>
        <authorList>
            <person name="Pan H."/>
            <person name="Kapheim K."/>
        </authorList>
    </citation>
    <scope>NUCLEOTIDE SEQUENCE [LARGE SCALE GENOMIC DNA]</scope>
    <source>
        <strain evidence="1">0111107301</strain>
        <tissue evidence="1">Whole body</tissue>
    </source>
</reference>
<evidence type="ECO:0000313" key="2">
    <source>
        <dbReference type="Proteomes" id="UP000053105"/>
    </source>
</evidence>
<gene>
    <name evidence="1" type="ORF">WN51_05706</name>
</gene>